<keyword evidence="6 8" id="KW-0695">RNA-directed DNA polymerase</keyword>
<evidence type="ECO:0000256" key="4">
    <source>
        <dbReference type="ARBA" id="ARBA00022759"/>
    </source>
</evidence>
<dbReference type="GO" id="GO:0003964">
    <property type="term" value="F:RNA-directed DNA polymerase activity"/>
    <property type="evidence" value="ECO:0007669"/>
    <property type="project" value="UniProtKB-KW"/>
</dbReference>
<dbReference type="InterPro" id="IPR043128">
    <property type="entry name" value="Rev_trsase/Diguanyl_cyclase"/>
</dbReference>
<dbReference type="OrthoDB" id="1938096at2759"/>
<keyword evidence="5" id="KW-0378">Hydrolase</keyword>
<dbReference type="InterPro" id="IPR043502">
    <property type="entry name" value="DNA/RNA_pol_sf"/>
</dbReference>
<dbReference type="GO" id="GO:0015074">
    <property type="term" value="P:DNA integration"/>
    <property type="evidence" value="ECO:0007669"/>
    <property type="project" value="InterPro"/>
</dbReference>
<evidence type="ECO:0000256" key="5">
    <source>
        <dbReference type="ARBA" id="ARBA00022801"/>
    </source>
</evidence>
<name>A0A225WYL8_9STRA</name>
<protein>
    <submittedName>
        <fullName evidence="8">Reverse transcriptase</fullName>
    </submittedName>
</protein>
<evidence type="ECO:0000313" key="9">
    <source>
        <dbReference type="Proteomes" id="UP000198211"/>
    </source>
</evidence>
<dbReference type="Gene3D" id="3.30.70.270">
    <property type="match status" value="1"/>
</dbReference>
<organism evidence="8 9">
    <name type="scientific">Phytophthora megakarya</name>
    <dbReference type="NCBI Taxonomy" id="4795"/>
    <lineage>
        <taxon>Eukaryota</taxon>
        <taxon>Sar</taxon>
        <taxon>Stramenopiles</taxon>
        <taxon>Oomycota</taxon>
        <taxon>Peronosporomycetes</taxon>
        <taxon>Peronosporales</taxon>
        <taxon>Peronosporaceae</taxon>
        <taxon>Phytophthora</taxon>
    </lineage>
</organism>
<dbReference type="Proteomes" id="UP000198211">
    <property type="component" value="Unassembled WGS sequence"/>
</dbReference>
<keyword evidence="4" id="KW-0255">Endonuclease</keyword>
<sequence>MTERAREISACITIFGLLEWPRMPFGLKNAPQIYQQLLGNDLYGFPKIGNGENAEDQADVFTSGEPEMGHGSSVLGRRSYIDDILATADSWDNLCEKVEGLLDACDRWNLSISVVKSAWGMRKTLRAMQSFLGSLNYYRRFIEDFAVYAAILYEQRESDFFELRRRTKVVDHPVQTGAVDQDEIDEDRWTQATVEFTMPKAKIVSTPILKHFDPGHPPVIVVYANKWAISAALMQEHDGVFWSVTFTSCILKTSELNHGIVEKEVLALLRILGVCHTMLVFKTIKVLTRYSTLAWLLKSSGLQGRLGSWATLLSQWTLEIVRITPQEEVDEALAAVAPKKQPRQVIMAPEPTVELSEELTVVSFDGSARVKRGGGAYSAFVWNLPEWTIITVSSAYATQMTVKEAEYHGLILYLDVLANCDRGRLVICVESNLVIRQMRGKIACKAPALQLLREEVKGKLSTWPQHEFVHVKREWNRSADRLASEALQAEAGTVVTSTEVFEDLITLKRLGEILKPKSKDNVVHVSVIADSYEVDDDGLLLYCPPSASIAYEDRDAAVKRRYVSQCVDCEAGKGRPTIQGRSPGNLQATYPFQIIAMDHIPSLPKSYKGTTELLIWVDLFTGYVLAKASGTRTAQQIAESYEESAFRRFGASEVIWHDREPGFMSDVFPAFKRIVGQRQSPTMAYRPQANGTAERMVQTLTRAVKMYAVDVNQTGTSMSSA</sequence>
<dbReference type="InterPro" id="IPR002156">
    <property type="entry name" value="RNaseH_domain"/>
</dbReference>
<evidence type="ECO:0000256" key="2">
    <source>
        <dbReference type="ARBA" id="ARBA00022695"/>
    </source>
</evidence>
<proteinExistence type="predicted"/>
<dbReference type="SUPFAM" id="SSF56672">
    <property type="entry name" value="DNA/RNA polymerases"/>
    <property type="match status" value="1"/>
</dbReference>
<dbReference type="EMBL" id="NBNE01000160">
    <property type="protein sequence ID" value="OWZ22129.1"/>
    <property type="molecule type" value="Genomic_DNA"/>
</dbReference>
<dbReference type="InterPro" id="IPR041373">
    <property type="entry name" value="RT_RNaseH"/>
</dbReference>
<dbReference type="InterPro" id="IPR001584">
    <property type="entry name" value="Integrase_cat-core"/>
</dbReference>
<dbReference type="SUPFAM" id="SSF53098">
    <property type="entry name" value="Ribonuclease H-like"/>
    <property type="match status" value="2"/>
</dbReference>
<dbReference type="PANTHER" id="PTHR37984">
    <property type="entry name" value="PROTEIN CBG26694"/>
    <property type="match status" value="1"/>
</dbReference>
<dbReference type="PANTHER" id="PTHR37984:SF5">
    <property type="entry name" value="PROTEIN NYNRIN-LIKE"/>
    <property type="match status" value="1"/>
</dbReference>
<evidence type="ECO:0000256" key="3">
    <source>
        <dbReference type="ARBA" id="ARBA00022722"/>
    </source>
</evidence>
<evidence type="ECO:0000256" key="1">
    <source>
        <dbReference type="ARBA" id="ARBA00022679"/>
    </source>
</evidence>
<dbReference type="CDD" id="cd09279">
    <property type="entry name" value="RNase_HI_like"/>
    <property type="match status" value="1"/>
</dbReference>
<dbReference type="GO" id="GO:0003676">
    <property type="term" value="F:nucleic acid binding"/>
    <property type="evidence" value="ECO:0007669"/>
    <property type="project" value="InterPro"/>
</dbReference>
<comment type="caution">
    <text evidence="8">The sequence shown here is derived from an EMBL/GenBank/DDBJ whole genome shotgun (WGS) entry which is preliminary data.</text>
</comment>
<keyword evidence="1" id="KW-0808">Transferase</keyword>
<dbReference type="Pfam" id="PF13456">
    <property type="entry name" value="RVT_3"/>
    <property type="match status" value="1"/>
</dbReference>
<dbReference type="InterPro" id="IPR036397">
    <property type="entry name" value="RNaseH_sf"/>
</dbReference>
<evidence type="ECO:0000259" key="7">
    <source>
        <dbReference type="PROSITE" id="PS50994"/>
    </source>
</evidence>
<dbReference type="Gene3D" id="3.30.420.10">
    <property type="entry name" value="Ribonuclease H-like superfamily/Ribonuclease H"/>
    <property type="match status" value="2"/>
</dbReference>
<dbReference type="Pfam" id="PF17917">
    <property type="entry name" value="RT_RNaseH"/>
    <property type="match status" value="1"/>
</dbReference>
<keyword evidence="3" id="KW-0540">Nuclease</keyword>
<dbReference type="InterPro" id="IPR012337">
    <property type="entry name" value="RNaseH-like_sf"/>
</dbReference>
<dbReference type="GO" id="GO:0004523">
    <property type="term" value="F:RNA-DNA hybrid ribonuclease activity"/>
    <property type="evidence" value="ECO:0007669"/>
    <property type="project" value="InterPro"/>
</dbReference>
<reference evidence="9" key="1">
    <citation type="submission" date="2017-03" db="EMBL/GenBank/DDBJ databases">
        <title>Phytopthora megakarya and P. palmivora, two closely related causual agents of cacao black pod achieved similar genome size and gene model numbers by different mechanisms.</title>
        <authorList>
            <person name="Ali S."/>
            <person name="Shao J."/>
            <person name="Larry D.J."/>
            <person name="Kronmiller B."/>
            <person name="Shen D."/>
            <person name="Strem M.D."/>
            <person name="Melnick R.L."/>
            <person name="Guiltinan M.J."/>
            <person name="Tyler B.M."/>
            <person name="Meinhardt L.W."/>
            <person name="Bailey B.A."/>
        </authorList>
    </citation>
    <scope>NUCLEOTIDE SEQUENCE [LARGE SCALE GENOMIC DNA]</scope>
    <source>
        <strain evidence="9">zdho120</strain>
    </source>
</reference>
<keyword evidence="9" id="KW-1185">Reference proteome</keyword>
<evidence type="ECO:0000256" key="6">
    <source>
        <dbReference type="ARBA" id="ARBA00022918"/>
    </source>
</evidence>
<dbReference type="AlphaFoldDB" id="A0A225WYL8"/>
<keyword evidence="2" id="KW-0548">Nucleotidyltransferase</keyword>
<accession>A0A225WYL8</accession>
<dbReference type="InterPro" id="IPR050951">
    <property type="entry name" value="Retrovirus_Pol_polyprotein"/>
</dbReference>
<evidence type="ECO:0000313" key="8">
    <source>
        <dbReference type="EMBL" id="OWZ22129.1"/>
    </source>
</evidence>
<dbReference type="PROSITE" id="PS50994">
    <property type="entry name" value="INTEGRASE"/>
    <property type="match status" value="1"/>
</dbReference>
<gene>
    <name evidence="8" type="ORF">PHMEG_0003218</name>
</gene>
<feature type="domain" description="Integrase catalytic" evidence="7">
    <location>
        <begin position="587"/>
        <end position="721"/>
    </location>
</feature>